<sequence>MAETDTDFAALIGSRICHDLISPVGAINNGLELLLMSGMNMSPEVALIDESVRNASARLRFFRVAFGGGNTQPVAAQETTDILRDLYAQSKWEVIWPLGAAPSRSALRMVFLGLLCLETGMPYGGLIEIEHRTTGWEITGTADRLNISAPLWGVLAGQPLAERLLPAQVQFGLLPAIVKDSGQQLTSIVTETTITLSIKG</sequence>
<dbReference type="Gene3D" id="3.30.565.10">
    <property type="entry name" value="Histidine kinase-like ATPase, C-terminal domain"/>
    <property type="match status" value="1"/>
</dbReference>
<gene>
    <name evidence="2" type="ORF">LCGC14_0138280</name>
</gene>
<dbReference type="Pfam" id="PF10090">
    <property type="entry name" value="HPTransfase"/>
    <property type="match status" value="1"/>
</dbReference>
<dbReference type="Gene3D" id="1.10.287.130">
    <property type="match status" value="1"/>
</dbReference>
<organism evidence="2">
    <name type="scientific">marine sediment metagenome</name>
    <dbReference type="NCBI Taxonomy" id="412755"/>
    <lineage>
        <taxon>unclassified sequences</taxon>
        <taxon>metagenomes</taxon>
        <taxon>ecological metagenomes</taxon>
    </lineage>
</organism>
<comment type="caution">
    <text evidence="2">The sequence shown here is derived from an EMBL/GenBank/DDBJ whole genome shotgun (WGS) entry which is preliminary data.</text>
</comment>
<evidence type="ECO:0000313" key="2">
    <source>
        <dbReference type="EMBL" id="KKN99383.1"/>
    </source>
</evidence>
<accession>A0A0F9Y3W8</accession>
<name>A0A0F9Y3W8_9ZZZZ</name>
<evidence type="ECO:0000259" key="1">
    <source>
        <dbReference type="Pfam" id="PF10090"/>
    </source>
</evidence>
<dbReference type="InterPro" id="IPR036890">
    <property type="entry name" value="HATPase_C_sf"/>
</dbReference>
<feature type="domain" description="Histidine phosphotransferase ChpT C-terminal" evidence="1">
    <location>
        <begin position="77"/>
        <end position="191"/>
    </location>
</feature>
<protein>
    <recommendedName>
        <fullName evidence="1">Histidine phosphotransferase ChpT C-terminal domain-containing protein</fullName>
    </recommendedName>
</protein>
<dbReference type="EMBL" id="LAZR01000047">
    <property type="protein sequence ID" value="KKN99383.1"/>
    <property type="molecule type" value="Genomic_DNA"/>
</dbReference>
<proteinExistence type="predicted"/>
<reference evidence="2" key="1">
    <citation type="journal article" date="2015" name="Nature">
        <title>Complex archaea that bridge the gap between prokaryotes and eukaryotes.</title>
        <authorList>
            <person name="Spang A."/>
            <person name="Saw J.H."/>
            <person name="Jorgensen S.L."/>
            <person name="Zaremba-Niedzwiedzka K."/>
            <person name="Martijn J."/>
            <person name="Lind A.E."/>
            <person name="van Eijk R."/>
            <person name="Schleper C."/>
            <person name="Guy L."/>
            <person name="Ettema T.J."/>
        </authorList>
    </citation>
    <scope>NUCLEOTIDE SEQUENCE</scope>
</reference>
<dbReference type="AlphaFoldDB" id="A0A0F9Y3W8"/>
<dbReference type="InterPro" id="IPR018762">
    <property type="entry name" value="ChpT_C"/>
</dbReference>